<dbReference type="PANTHER" id="PTHR22911:SF6">
    <property type="entry name" value="SOLUTE CARRIER FAMILY 35 MEMBER G1"/>
    <property type="match status" value="1"/>
</dbReference>
<organism evidence="8 9">
    <name type="scientific">Salipiger mangrovisoli</name>
    <dbReference type="NCBI Taxonomy" id="2865933"/>
    <lineage>
        <taxon>Bacteria</taxon>
        <taxon>Pseudomonadati</taxon>
        <taxon>Pseudomonadota</taxon>
        <taxon>Alphaproteobacteria</taxon>
        <taxon>Rhodobacterales</taxon>
        <taxon>Roseobacteraceae</taxon>
        <taxon>Salipiger</taxon>
    </lineage>
</organism>
<evidence type="ECO:0000256" key="2">
    <source>
        <dbReference type="ARBA" id="ARBA00009853"/>
    </source>
</evidence>
<evidence type="ECO:0000313" key="9">
    <source>
        <dbReference type="Proteomes" id="UP000607796"/>
    </source>
</evidence>
<sequence length="311" mass="33399">MTQPKTRLSENARGMLLMIGNMAAFTFSDACVKAIGAALPLSQILVLRGLVASLFIAWLALRLGAFRHRPAPRDAALMLLRGTAECASAYLFLTALRNMPLANATALLQMVPLTVTLGSAVFFGEPVGWRRWLAIAGGFCGMLLIVRPGTEGFNAFSVYALLAVAAVTLRDLTTRRLSAALPSMQVTLSSSVLVMLFAAASSLSEDWQPLDARLLALMLGTSVLIVAGYTFSVMVMRIGEVGFIAPFRYTGLIWALLLGLVVWGELPQPTTLLGAAVIVAMGSFTLWRERQLRRAGARVQATPAAAKTRRT</sequence>
<keyword evidence="3 6" id="KW-0812">Transmembrane</keyword>
<keyword evidence="5 6" id="KW-0472">Membrane</keyword>
<protein>
    <submittedName>
        <fullName evidence="8">DMT family transporter</fullName>
    </submittedName>
</protein>
<feature type="transmembrane region" description="Helical" evidence="6">
    <location>
        <begin position="15"/>
        <end position="39"/>
    </location>
</feature>
<dbReference type="Pfam" id="PF00892">
    <property type="entry name" value="EamA"/>
    <property type="match status" value="1"/>
</dbReference>
<name>A0ABR9XAZ4_9RHOB</name>
<dbReference type="Gene3D" id="1.10.3730.20">
    <property type="match status" value="1"/>
</dbReference>
<feature type="transmembrane region" description="Helical" evidence="6">
    <location>
        <begin position="212"/>
        <end position="235"/>
    </location>
</feature>
<feature type="transmembrane region" description="Helical" evidence="6">
    <location>
        <begin position="247"/>
        <end position="264"/>
    </location>
</feature>
<evidence type="ECO:0000256" key="1">
    <source>
        <dbReference type="ARBA" id="ARBA00004141"/>
    </source>
</evidence>
<reference evidence="8 9" key="1">
    <citation type="journal article" date="2021" name="Int. J. Syst. Evol. Microbiol.">
        <title>Salipiger mangrovisoli sp. nov., isolated from mangrove soil and the proposal for the reclassification of Paraphaeobacter pallidus as Salipiger pallidus comb. nov.</title>
        <authorList>
            <person name="Du J."/>
            <person name="Liu Y."/>
            <person name="Pei T."/>
            <person name="Deng M.R."/>
            <person name="Zhu H."/>
        </authorList>
    </citation>
    <scope>NUCLEOTIDE SEQUENCE [LARGE SCALE GENOMIC DNA]</scope>
    <source>
        <strain evidence="8 9">6D45A</strain>
    </source>
</reference>
<evidence type="ECO:0000256" key="5">
    <source>
        <dbReference type="ARBA" id="ARBA00023136"/>
    </source>
</evidence>
<evidence type="ECO:0000256" key="6">
    <source>
        <dbReference type="SAM" id="Phobius"/>
    </source>
</evidence>
<keyword evidence="4 6" id="KW-1133">Transmembrane helix</keyword>
<evidence type="ECO:0000313" key="8">
    <source>
        <dbReference type="EMBL" id="MBE9640649.1"/>
    </source>
</evidence>
<dbReference type="PANTHER" id="PTHR22911">
    <property type="entry name" value="ACYL-MALONYL CONDENSING ENZYME-RELATED"/>
    <property type="match status" value="1"/>
</dbReference>
<dbReference type="InterPro" id="IPR037185">
    <property type="entry name" value="EmrE-like"/>
</dbReference>
<evidence type="ECO:0000256" key="3">
    <source>
        <dbReference type="ARBA" id="ARBA00022692"/>
    </source>
</evidence>
<feature type="transmembrane region" description="Helical" evidence="6">
    <location>
        <begin position="45"/>
        <end position="63"/>
    </location>
</feature>
<feature type="transmembrane region" description="Helical" evidence="6">
    <location>
        <begin position="152"/>
        <end position="169"/>
    </location>
</feature>
<dbReference type="SUPFAM" id="SSF103481">
    <property type="entry name" value="Multidrug resistance efflux transporter EmrE"/>
    <property type="match status" value="2"/>
</dbReference>
<feature type="domain" description="EamA" evidence="7">
    <location>
        <begin position="13"/>
        <end position="146"/>
    </location>
</feature>
<comment type="similarity">
    <text evidence="2">Belongs to the drug/metabolite transporter (DMT) superfamily. 10 TMS drug/metabolite exporter (DME) (TC 2.A.7.3) family.</text>
</comment>
<evidence type="ECO:0000259" key="7">
    <source>
        <dbReference type="Pfam" id="PF00892"/>
    </source>
</evidence>
<proteinExistence type="inferred from homology"/>
<comment type="caution">
    <text evidence="8">The sequence shown here is derived from an EMBL/GenBank/DDBJ whole genome shotgun (WGS) entry which is preliminary data.</text>
</comment>
<feature type="transmembrane region" description="Helical" evidence="6">
    <location>
        <begin position="270"/>
        <end position="287"/>
    </location>
</feature>
<dbReference type="Proteomes" id="UP000607796">
    <property type="component" value="Unassembled WGS sequence"/>
</dbReference>
<dbReference type="RefSeq" id="WP_194137914.1">
    <property type="nucleotide sequence ID" value="NZ_JADFFK010000041.1"/>
</dbReference>
<dbReference type="InterPro" id="IPR000620">
    <property type="entry name" value="EamA_dom"/>
</dbReference>
<feature type="transmembrane region" description="Helical" evidence="6">
    <location>
        <begin position="181"/>
        <end position="200"/>
    </location>
</feature>
<feature type="transmembrane region" description="Helical" evidence="6">
    <location>
        <begin position="101"/>
        <end position="122"/>
    </location>
</feature>
<gene>
    <name evidence="8" type="ORF">IQ782_27760</name>
</gene>
<dbReference type="EMBL" id="JADFFK010000041">
    <property type="protein sequence ID" value="MBE9640649.1"/>
    <property type="molecule type" value="Genomic_DNA"/>
</dbReference>
<keyword evidence="9" id="KW-1185">Reference proteome</keyword>
<evidence type="ECO:0000256" key="4">
    <source>
        <dbReference type="ARBA" id="ARBA00022989"/>
    </source>
</evidence>
<accession>A0ABR9XAZ4</accession>
<comment type="subcellular location">
    <subcellularLocation>
        <location evidence="1">Membrane</location>
        <topology evidence="1">Multi-pass membrane protein</topology>
    </subcellularLocation>
</comment>